<comment type="caution">
    <text evidence="1">The sequence shown here is derived from an EMBL/GenBank/DDBJ whole genome shotgun (WGS) entry which is preliminary data.</text>
</comment>
<accession>A0AAN5D597</accession>
<dbReference type="EMBL" id="BTRK01000005">
    <property type="protein sequence ID" value="GMR56312.1"/>
    <property type="molecule type" value="Genomic_DNA"/>
</dbReference>
<reference evidence="2" key="1">
    <citation type="submission" date="2022-10" db="EMBL/GenBank/DDBJ databases">
        <title>Genome assembly of Pristionchus species.</title>
        <authorList>
            <person name="Yoshida K."/>
            <person name="Sommer R.J."/>
        </authorList>
    </citation>
    <scope>NUCLEOTIDE SEQUENCE [LARGE SCALE GENOMIC DNA]</scope>
    <source>
        <strain evidence="2">RS5460</strain>
    </source>
</reference>
<evidence type="ECO:0000313" key="1">
    <source>
        <dbReference type="EMBL" id="GMR56312.1"/>
    </source>
</evidence>
<keyword evidence="2" id="KW-1185">Reference proteome</keyword>
<proteinExistence type="predicted"/>
<evidence type="ECO:0000313" key="2">
    <source>
        <dbReference type="Proteomes" id="UP001328107"/>
    </source>
</evidence>
<sequence length="164" mass="18628">MKAREMHLPLSHWNIRDQTTDRSNLEQVVADADLLTRGVRAVGVRLVPGTLKRVVGPEIKCQRREKRSTISVPLHSHCLHRTATSRECIAQRDISRCKEKTKNKNKHSLMIGAFLRHAEQLRLVCLISTVIITIAEVGRLQIQICWCWGTGCARRDSRSAGRDT</sequence>
<gene>
    <name evidence="1" type="ORF">PMAYCL1PPCAC_26507</name>
</gene>
<protein>
    <submittedName>
        <fullName evidence="1">Uncharacterized protein</fullName>
    </submittedName>
</protein>
<name>A0AAN5D597_9BILA</name>
<dbReference type="AlphaFoldDB" id="A0AAN5D597"/>
<organism evidence="1 2">
    <name type="scientific">Pristionchus mayeri</name>
    <dbReference type="NCBI Taxonomy" id="1317129"/>
    <lineage>
        <taxon>Eukaryota</taxon>
        <taxon>Metazoa</taxon>
        <taxon>Ecdysozoa</taxon>
        <taxon>Nematoda</taxon>
        <taxon>Chromadorea</taxon>
        <taxon>Rhabditida</taxon>
        <taxon>Rhabditina</taxon>
        <taxon>Diplogasteromorpha</taxon>
        <taxon>Diplogasteroidea</taxon>
        <taxon>Neodiplogasteridae</taxon>
        <taxon>Pristionchus</taxon>
    </lineage>
</organism>
<dbReference type="Proteomes" id="UP001328107">
    <property type="component" value="Unassembled WGS sequence"/>
</dbReference>